<dbReference type="EC" id="2.7.13.3" evidence="2"/>
<feature type="region of interest" description="Disordered" evidence="6">
    <location>
        <begin position="1"/>
        <end position="20"/>
    </location>
</feature>
<dbReference type="InterPro" id="IPR050428">
    <property type="entry name" value="TCS_sensor_his_kinase"/>
</dbReference>
<feature type="domain" description="Histidine kinase/HSP90-like ATPase" evidence="8">
    <location>
        <begin position="277"/>
        <end position="385"/>
    </location>
</feature>
<sequence length="524" mass="55311">MPDRVSPARPAAHRRGRRRRPPAERFVYEQVLTAVAVPGAIVAVTVGAAAVAWRVAQLPAGSLLIGIACGVVMALLVGVWQARTAAGDVCRSQAQAAERLSLAVQSVDACAAWTTEELRRGITPPVPEPTFFVPSRDPYTDVDQALDWLKGQMAAAVIRASQQSRLAVRHAMFRHISRREYALVLRLLDALKHLQNDIEGAVLLDQVFQIDNMAVRIRRMVDSLAILGGESAHTVRHPVTLTTVLRGAIQETEEYARARVVASSIDPVLALPGHVAPDVLHLLAELVENATYFSSPSTGVQLRVGQVGAGLGIEVVDRDMPMPAQLRDQMNELLTSPELVDVSAQLEDGRIGLLVVGITAQRHGIRVTLNSNPEGGTTALVVIPSELLVSAEPEPELELAAPVLAPVTPRAAPMAQPALAASTAGGLPRRRTATDGDACVEGGPAARGRRKLPVRVPGPLAPADMPGPDMAVGAASVTANPGLAGAFRQGSQLSQQQGIAQPPSDPSYQGPGRAGTIRSQESSS</sequence>
<name>A0ABU0T6R2_9ACTN</name>
<evidence type="ECO:0000256" key="7">
    <source>
        <dbReference type="SAM" id="Phobius"/>
    </source>
</evidence>
<feature type="region of interest" description="Disordered" evidence="6">
    <location>
        <begin position="482"/>
        <end position="524"/>
    </location>
</feature>
<keyword evidence="4" id="KW-0808">Transferase</keyword>
<dbReference type="InterPro" id="IPR036890">
    <property type="entry name" value="HATPase_C_sf"/>
</dbReference>
<reference evidence="9 10" key="1">
    <citation type="submission" date="2023-07" db="EMBL/GenBank/DDBJ databases">
        <title>Comparative genomics of wheat-associated soil bacteria to identify genetic determinants of phenazine resistance.</title>
        <authorList>
            <person name="Mouncey N."/>
        </authorList>
    </citation>
    <scope>NUCLEOTIDE SEQUENCE [LARGE SCALE GENOMIC DNA]</scope>
    <source>
        <strain evidence="9 10">V2I4</strain>
    </source>
</reference>
<dbReference type="Proteomes" id="UP001230328">
    <property type="component" value="Unassembled WGS sequence"/>
</dbReference>
<feature type="region of interest" description="Disordered" evidence="6">
    <location>
        <begin position="421"/>
        <end position="467"/>
    </location>
</feature>
<keyword evidence="7" id="KW-0472">Membrane</keyword>
<evidence type="ECO:0000259" key="8">
    <source>
        <dbReference type="Pfam" id="PF02518"/>
    </source>
</evidence>
<protein>
    <recommendedName>
        <fullName evidence="2">histidine kinase</fullName>
        <ecNumber evidence="2">2.7.13.3</ecNumber>
    </recommendedName>
</protein>
<evidence type="ECO:0000256" key="2">
    <source>
        <dbReference type="ARBA" id="ARBA00012438"/>
    </source>
</evidence>
<dbReference type="PANTHER" id="PTHR45436">
    <property type="entry name" value="SENSOR HISTIDINE KINASE YKOH"/>
    <property type="match status" value="1"/>
</dbReference>
<evidence type="ECO:0000313" key="10">
    <source>
        <dbReference type="Proteomes" id="UP001230328"/>
    </source>
</evidence>
<dbReference type="GO" id="GO:0016301">
    <property type="term" value="F:kinase activity"/>
    <property type="evidence" value="ECO:0007669"/>
    <property type="project" value="UniProtKB-KW"/>
</dbReference>
<dbReference type="EMBL" id="JAUSZI010000002">
    <property type="protein sequence ID" value="MDQ1031490.1"/>
    <property type="molecule type" value="Genomic_DNA"/>
</dbReference>
<accession>A0ABU0T6R2</accession>
<keyword evidence="3" id="KW-0597">Phosphoprotein</keyword>
<evidence type="ECO:0000256" key="4">
    <source>
        <dbReference type="ARBA" id="ARBA00022679"/>
    </source>
</evidence>
<dbReference type="PANTHER" id="PTHR45436:SF5">
    <property type="entry name" value="SENSOR HISTIDINE KINASE TRCS"/>
    <property type="match status" value="1"/>
</dbReference>
<dbReference type="Gene3D" id="3.30.565.10">
    <property type="entry name" value="Histidine kinase-like ATPase, C-terminal domain"/>
    <property type="match status" value="1"/>
</dbReference>
<dbReference type="RefSeq" id="WP_307527679.1">
    <property type="nucleotide sequence ID" value="NZ_JAUSZI010000002.1"/>
</dbReference>
<dbReference type="SUPFAM" id="SSF55874">
    <property type="entry name" value="ATPase domain of HSP90 chaperone/DNA topoisomerase II/histidine kinase"/>
    <property type="match status" value="1"/>
</dbReference>
<keyword evidence="7" id="KW-1133">Transmembrane helix</keyword>
<keyword evidence="7" id="KW-0812">Transmembrane</keyword>
<evidence type="ECO:0000313" key="9">
    <source>
        <dbReference type="EMBL" id="MDQ1031490.1"/>
    </source>
</evidence>
<dbReference type="Pfam" id="PF02518">
    <property type="entry name" value="HATPase_c"/>
    <property type="match status" value="1"/>
</dbReference>
<feature type="compositionally biased region" description="Polar residues" evidence="6">
    <location>
        <begin position="489"/>
        <end position="499"/>
    </location>
</feature>
<feature type="transmembrane region" description="Helical" evidence="7">
    <location>
        <begin position="60"/>
        <end position="80"/>
    </location>
</feature>
<gene>
    <name evidence="9" type="ORF">QF035_009072</name>
</gene>
<evidence type="ECO:0000256" key="1">
    <source>
        <dbReference type="ARBA" id="ARBA00000085"/>
    </source>
</evidence>
<keyword evidence="5 9" id="KW-0418">Kinase</keyword>
<evidence type="ECO:0000256" key="6">
    <source>
        <dbReference type="SAM" id="MobiDB-lite"/>
    </source>
</evidence>
<feature type="compositionally biased region" description="Basic residues" evidence="6">
    <location>
        <begin position="11"/>
        <end position="20"/>
    </location>
</feature>
<keyword evidence="10" id="KW-1185">Reference proteome</keyword>
<organism evidence="9 10">
    <name type="scientific">Streptomyces umbrinus</name>
    <dbReference type="NCBI Taxonomy" id="67370"/>
    <lineage>
        <taxon>Bacteria</taxon>
        <taxon>Bacillati</taxon>
        <taxon>Actinomycetota</taxon>
        <taxon>Actinomycetes</taxon>
        <taxon>Kitasatosporales</taxon>
        <taxon>Streptomycetaceae</taxon>
        <taxon>Streptomyces</taxon>
        <taxon>Streptomyces phaeochromogenes group</taxon>
    </lineage>
</organism>
<evidence type="ECO:0000256" key="5">
    <source>
        <dbReference type="ARBA" id="ARBA00022777"/>
    </source>
</evidence>
<feature type="transmembrane region" description="Helical" evidence="7">
    <location>
        <begin position="31"/>
        <end position="53"/>
    </location>
</feature>
<comment type="caution">
    <text evidence="9">The sequence shown here is derived from an EMBL/GenBank/DDBJ whole genome shotgun (WGS) entry which is preliminary data.</text>
</comment>
<dbReference type="InterPro" id="IPR003594">
    <property type="entry name" value="HATPase_dom"/>
</dbReference>
<evidence type="ECO:0000256" key="3">
    <source>
        <dbReference type="ARBA" id="ARBA00022553"/>
    </source>
</evidence>
<comment type="catalytic activity">
    <reaction evidence="1">
        <text>ATP + protein L-histidine = ADP + protein N-phospho-L-histidine.</text>
        <dbReference type="EC" id="2.7.13.3"/>
    </reaction>
</comment>
<proteinExistence type="predicted"/>